<sequence>MHMNGHDHRCFDACCDDAACVSDLLKEGSQELNTLWTRLNGNCSDQLAADQCKQLMGEADVCHDRLAMSICPESCGLCGALESHVCEDTVLNGGCQNLKDAEDVCSDKLAVFICPKTCNMCGTDLQSLDRVPPPASWPDDELLDSIITSLIEGTSNSQSVPASLLPPSANPSDFPTFDCEELNTVSCGVLDGLCSSSFVSVVCPDHCKKCSSPIQVSNVTDAQSAPMTTKGMQVDTSMMPVTVDQEMSTTMQATAAMTTGDTAPPMVDTTTAPACSDHLNGMDCSALPNVCGSVMALSVCPKYCGLC</sequence>
<proteinExistence type="predicted"/>
<name>A0AAV3Z1D6_9GAST</name>
<protein>
    <recommendedName>
        <fullName evidence="3">ShKT domain-containing protein</fullName>
    </recommendedName>
</protein>
<accession>A0AAV3Z1D6</accession>
<dbReference type="AlphaFoldDB" id="A0AAV3Z1D6"/>
<evidence type="ECO:0000313" key="2">
    <source>
        <dbReference type="Proteomes" id="UP000735302"/>
    </source>
</evidence>
<evidence type="ECO:0008006" key="3">
    <source>
        <dbReference type="Google" id="ProtNLM"/>
    </source>
</evidence>
<dbReference type="EMBL" id="BLXT01001848">
    <property type="protein sequence ID" value="GFN88327.1"/>
    <property type="molecule type" value="Genomic_DNA"/>
</dbReference>
<comment type="caution">
    <text evidence="1">The sequence shown here is derived from an EMBL/GenBank/DDBJ whole genome shotgun (WGS) entry which is preliminary data.</text>
</comment>
<gene>
    <name evidence="1" type="ORF">PoB_001483300</name>
</gene>
<organism evidence="1 2">
    <name type="scientific">Plakobranchus ocellatus</name>
    <dbReference type="NCBI Taxonomy" id="259542"/>
    <lineage>
        <taxon>Eukaryota</taxon>
        <taxon>Metazoa</taxon>
        <taxon>Spiralia</taxon>
        <taxon>Lophotrochozoa</taxon>
        <taxon>Mollusca</taxon>
        <taxon>Gastropoda</taxon>
        <taxon>Heterobranchia</taxon>
        <taxon>Euthyneura</taxon>
        <taxon>Panpulmonata</taxon>
        <taxon>Sacoglossa</taxon>
        <taxon>Placobranchoidea</taxon>
        <taxon>Plakobranchidae</taxon>
        <taxon>Plakobranchus</taxon>
    </lineage>
</organism>
<evidence type="ECO:0000313" key="1">
    <source>
        <dbReference type="EMBL" id="GFN88327.1"/>
    </source>
</evidence>
<dbReference type="Proteomes" id="UP000735302">
    <property type="component" value="Unassembled WGS sequence"/>
</dbReference>
<keyword evidence="2" id="KW-1185">Reference proteome</keyword>
<reference evidence="1 2" key="1">
    <citation type="journal article" date="2021" name="Elife">
        <title>Chloroplast acquisition without the gene transfer in kleptoplastic sea slugs, Plakobranchus ocellatus.</title>
        <authorList>
            <person name="Maeda T."/>
            <person name="Takahashi S."/>
            <person name="Yoshida T."/>
            <person name="Shimamura S."/>
            <person name="Takaki Y."/>
            <person name="Nagai Y."/>
            <person name="Toyoda A."/>
            <person name="Suzuki Y."/>
            <person name="Arimoto A."/>
            <person name="Ishii H."/>
            <person name="Satoh N."/>
            <person name="Nishiyama T."/>
            <person name="Hasebe M."/>
            <person name="Maruyama T."/>
            <person name="Minagawa J."/>
            <person name="Obokata J."/>
            <person name="Shigenobu S."/>
        </authorList>
    </citation>
    <scope>NUCLEOTIDE SEQUENCE [LARGE SCALE GENOMIC DNA]</scope>
</reference>